<dbReference type="KEGG" id="amc:MADE_000001022480"/>
<proteinExistence type="predicted"/>
<organism evidence="2 3">
    <name type="scientific">Alteromonas mediterranea (strain DSM 17117 / CIP 110805 / LMG 28347 / Deep ecotype)</name>
    <dbReference type="NCBI Taxonomy" id="1774373"/>
    <lineage>
        <taxon>Bacteria</taxon>
        <taxon>Pseudomonadati</taxon>
        <taxon>Pseudomonadota</taxon>
        <taxon>Gammaproteobacteria</taxon>
        <taxon>Alteromonadales</taxon>
        <taxon>Alteromonadaceae</taxon>
        <taxon>Alteromonas/Salinimonas group</taxon>
        <taxon>Alteromonas</taxon>
    </lineage>
</organism>
<feature type="region of interest" description="Disordered" evidence="1">
    <location>
        <begin position="1"/>
        <end position="26"/>
    </location>
</feature>
<gene>
    <name evidence="2" type="ORF">MADE_000001022480</name>
</gene>
<evidence type="ECO:0000313" key="2">
    <source>
        <dbReference type="EMBL" id="AGV54065.1"/>
    </source>
</evidence>
<dbReference type="AlphaFoldDB" id="T2DMB2"/>
<reference evidence="2 3" key="2">
    <citation type="journal article" date="2015" name="Antonie Van Leeuwenhoek">
        <title>Ecophysiological diversity of a novel member of the genus Alteromonas, and description of Alteromonas mediterranea sp. nov.</title>
        <authorList>
            <person name="Ivanova E.P."/>
            <person name="Lopez-Perez M."/>
            <person name="Zabalos M."/>
            <person name="Nguyen S.H."/>
            <person name="Webb H.K."/>
            <person name="Ryan J."/>
            <person name="Lagutin K."/>
            <person name="Vyssotski M."/>
            <person name="Crawford R.J."/>
            <person name="Rodriguez-Valera F."/>
        </authorList>
    </citation>
    <scope>NUCLEOTIDE SEQUENCE [LARGE SCALE GENOMIC DNA]</scope>
    <source>
        <strain evidence="3">DSM 17117 / CIP 110805 / LMG 28347 / Deep ecotype</strain>
    </source>
</reference>
<feature type="compositionally biased region" description="Gly residues" evidence="1">
    <location>
        <begin position="10"/>
        <end position="21"/>
    </location>
</feature>
<reference evidence="2 3" key="1">
    <citation type="journal article" date="2008" name="ISME J.">
        <title>Comparative genomics of two ecotypes of the marine planktonic copiotroph Alteromonas macleodii suggests alternative lifestyles associated with different kinds of particulate organic matter.</title>
        <authorList>
            <person name="Ivars-Martinez E."/>
            <person name="Martin-Cuadrado A.B."/>
            <person name="D'Auria G."/>
            <person name="Mira A."/>
            <person name="Ferriera S."/>
            <person name="Johnson J."/>
            <person name="Friedman R."/>
            <person name="Rodriguez-Valera F."/>
        </authorList>
    </citation>
    <scope>NUCLEOTIDE SEQUENCE [LARGE SCALE GENOMIC DNA]</scope>
    <source>
        <strain evidence="3">DSM 17117 / CIP 110805 / LMG 28347 / Deep ecotype</strain>
    </source>
</reference>
<keyword evidence="3" id="KW-1185">Reference proteome</keyword>
<name>T2DMB2_ALTMD</name>
<dbReference type="EMBL" id="CP001103">
    <property type="protein sequence ID" value="AGV54065.1"/>
    <property type="molecule type" value="Genomic_DNA"/>
</dbReference>
<protein>
    <submittedName>
        <fullName evidence="2">Uncharacterized protein</fullName>
    </submittedName>
</protein>
<sequence length="44" mass="4455">MAGIVRGAARGKGQGARGKGQGASVSPFNNLTYVKTVFVGCKKS</sequence>
<dbReference type="Proteomes" id="UP000001870">
    <property type="component" value="Chromosome"/>
</dbReference>
<evidence type="ECO:0000256" key="1">
    <source>
        <dbReference type="SAM" id="MobiDB-lite"/>
    </source>
</evidence>
<evidence type="ECO:0000313" key="3">
    <source>
        <dbReference type="Proteomes" id="UP000001870"/>
    </source>
</evidence>
<accession>T2DMB2</accession>
<dbReference type="HOGENOM" id="CLU_3211565_0_0_6"/>